<comment type="caution">
    <text evidence="2">The sequence shown here is derived from an EMBL/GenBank/DDBJ whole genome shotgun (WGS) entry which is preliminary data.</text>
</comment>
<dbReference type="AlphaFoldDB" id="A0A1E3VV89"/>
<evidence type="ECO:0000313" key="2">
    <source>
        <dbReference type="EMBL" id="ODR97435.1"/>
    </source>
</evidence>
<organism evidence="2 3">
    <name type="scientific">Methyloceanibacter superfactus</name>
    <dbReference type="NCBI Taxonomy" id="1774969"/>
    <lineage>
        <taxon>Bacteria</taxon>
        <taxon>Pseudomonadati</taxon>
        <taxon>Pseudomonadota</taxon>
        <taxon>Alphaproteobacteria</taxon>
        <taxon>Hyphomicrobiales</taxon>
        <taxon>Hyphomicrobiaceae</taxon>
        <taxon>Methyloceanibacter</taxon>
    </lineage>
</organism>
<keyword evidence="3" id="KW-1185">Reference proteome</keyword>
<dbReference type="EMBL" id="LPWF01000026">
    <property type="protein sequence ID" value="ODR97435.1"/>
    <property type="molecule type" value="Genomic_DNA"/>
</dbReference>
<feature type="region of interest" description="Disordered" evidence="1">
    <location>
        <begin position="95"/>
        <end position="121"/>
    </location>
</feature>
<proteinExistence type="predicted"/>
<reference evidence="2 3" key="1">
    <citation type="journal article" date="2016" name="Environ. Microbiol.">
        <title>New Methyloceanibacter diversity from North Sea sediments includes methanotroph containing solely the soluble methane monooxygenase.</title>
        <authorList>
            <person name="Vekeman B."/>
            <person name="Kerckhof F.M."/>
            <person name="Cremers G."/>
            <person name="de Vos P."/>
            <person name="Vandamme P."/>
            <person name="Boon N."/>
            <person name="Op den Camp H.J."/>
            <person name="Heylen K."/>
        </authorList>
    </citation>
    <scope>NUCLEOTIDE SEQUENCE [LARGE SCALE GENOMIC DNA]</scope>
    <source>
        <strain evidence="2 3">R-67175</strain>
    </source>
</reference>
<sequence length="146" mass="15513">MSIGGNETMNATTASAAWRSCVGALAIAATMLIAQASSARDGVSGCSIAEAEADGKRIWRYTVELIVPQGGHCRVYVSEDLDRKSWKYCWLKDASQSPVSATCDEPLDDQTSSTGKPRRFAAASPSWPIAAASLSRTQVSCLQRPA</sequence>
<dbReference type="Proteomes" id="UP000094472">
    <property type="component" value="Unassembled WGS sequence"/>
</dbReference>
<evidence type="ECO:0000256" key="1">
    <source>
        <dbReference type="SAM" id="MobiDB-lite"/>
    </source>
</evidence>
<name>A0A1E3VV89_9HYPH</name>
<evidence type="ECO:0000313" key="3">
    <source>
        <dbReference type="Proteomes" id="UP000094472"/>
    </source>
</evidence>
<dbReference type="STRING" id="1774969.AUC69_12565"/>
<accession>A0A1E3VV89</accession>
<protein>
    <submittedName>
        <fullName evidence="2">Uncharacterized protein</fullName>
    </submittedName>
</protein>
<gene>
    <name evidence="2" type="ORF">AUC69_12565</name>
</gene>